<evidence type="ECO:0000256" key="2">
    <source>
        <dbReference type="ARBA" id="ARBA00022670"/>
    </source>
</evidence>
<keyword evidence="2" id="KW-0645">Protease</keyword>
<dbReference type="Pfam" id="PF14543">
    <property type="entry name" value="TAXi_N"/>
    <property type="match status" value="1"/>
</dbReference>
<reference evidence="5 6" key="1">
    <citation type="journal article" date="2019" name="G3 (Bethesda)">
        <title>Sequencing of a Wild Apple (Malus baccata) Genome Unravels the Differences Between Cultivated and Wild Apple Species Regarding Disease Resistance and Cold Tolerance.</title>
        <authorList>
            <person name="Chen X."/>
        </authorList>
    </citation>
    <scope>NUCLEOTIDE SEQUENCE [LARGE SCALE GENOMIC DNA]</scope>
    <source>
        <strain evidence="6">cv. Shandingzi</strain>
        <tissue evidence="5">Leaves</tissue>
    </source>
</reference>
<evidence type="ECO:0000313" key="5">
    <source>
        <dbReference type="EMBL" id="TQE11364.1"/>
    </source>
</evidence>
<dbReference type="PANTHER" id="PTHR47967:SF14">
    <property type="entry name" value="EUKARYOTIC ASPARTYL PROTEASE FAMILY PROTEIN"/>
    <property type="match status" value="1"/>
</dbReference>
<sequence>MILLSPYYNPNSTITDRAIIMMRRSMARLTYLEAKAHHFTNDDICAGLVPGITVEFMDNISIGEPPVPQLISIDSGSNVVWVQCPSSTKCFEQTSSIFDPSKSSTYTQLPCSSPNCTINGDKCDPSNNCKFSRRYVGGSIVDGLVRTEKFTFETSDEGISTVLDVFGCASHTDPHYGNAS</sequence>
<dbReference type="InterPro" id="IPR021109">
    <property type="entry name" value="Peptidase_aspartic_dom_sf"/>
</dbReference>
<dbReference type="AlphaFoldDB" id="A0A540NJZ2"/>
<comment type="caution">
    <text evidence="5">The sequence shown here is derived from an EMBL/GenBank/DDBJ whole genome shotgun (WGS) entry which is preliminary data.</text>
</comment>
<dbReference type="GO" id="GO:0008233">
    <property type="term" value="F:peptidase activity"/>
    <property type="evidence" value="ECO:0007669"/>
    <property type="project" value="UniProtKB-KW"/>
</dbReference>
<evidence type="ECO:0000313" key="6">
    <source>
        <dbReference type="Proteomes" id="UP000315295"/>
    </source>
</evidence>
<evidence type="ECO:0000259" key="4">
    <source>
        <dbReference type="PROSITE" id="PS51767"/>
    </source>
</evidence>
<comment type="similarity">
    <text evidence="1">Belongs to the peptidase A1 family.</text>
</comment>
<gene>
    <name evidence="5" type="ORF">C1H46_003098</name>
</gene>
<proteinExistence type="inferred from homology"/>
<organism evidence="5 6">
    <name type="scientific">Malus baccata</name>
    <name type="common">Siberian crab apple</name>
    <name type="synonym">Pyrus baccata</name>
    <dbReference type="NCBI Taxonomy" id="106549"/>
    <lineage>
        <taxon>Eukaryota</taxon>
        <taxon>Viridiplantae</taxon>
        <taxon>Streptophyta</taxon>
        <taxon>Embryophyta</taxon>
        <taxon>Tracheophyta</taxon>
        <taxon>Spermatophyta</taxon>
        <taxon>Magnoliopsida</taxon>
        <taxon>eudicotyledons</taxon>
        <taxon>Gunneridae</taxon>
        <taxon>Pentapetalae</taxon>
        <taxon>rosids</taxon>
        <taxon>fabids</taxon>
        <taxon>Rosales</taxon>
        <taxon>Rosaceae</taxon>
        <taxon>Amygdaloideae</taxon>
        <taxon>Maleae</taxon>
        <taxon>Malus</taxon>
    </lineage>
</organism>
<accession>A0A540NJZ2</accession>
<feature type="domain" description="Peptidase A1" evidence="4">
    <location>
        <begin position="56"/>
        <end position="180"/>
    </location>
</feature>
<dbReference type="PANTHER" id="PTHR47967">
    <property type="entry name" value="OS07G0603500 PROTEIN-RELATED"/>
    <property type="match status" value="1"/>
</dbReference>
<dbReference type="InterPro" id="IPR033121">
    <property type="entry name" value="PEPTIDASE_A1"/>
</dbReference>
<name>A0A540NJZ2_MALBA</name>
<dbReference type="EMBL" id="VIEB01000031">
    <property type="protein sequence ID" value="TQE11364.1"/>
    <property type="molecule type" value="Genomic_DNA"/>
</dbReference>
<dbReference type="Gene3D" id="2.40.70.10">
    <property type="entry name" value="Acid Proteases"/>
    <property type="match status" value="1"/>
</dbReference>
<keyword evidence="6" id="KW-1185">Reference proteome</keyword>
<keyword evidence="3" id="KW-0378">Hydrolase</keyword>
<dbReference type="InterPro" id="IPR032861">
    <property type="entry name" value="TAXi_N"/>
</dbReference>
<protein>
    <recommendedName>
        <fullName evidence="4">Peptidase A1 domain-containing protein</fullName>
    </recommendedName>
</protein>
<dbReference type="InterPro" id="IPR051708">
    <property type="entry name" value="Plant_Aspart_Prot_A1"/>
</dbReference>
<dbReference type="GO" id="GO:0005576">
    <property type="term" value="C:extracellular region"/>
    <property type="evidence" value="ECO:0007669"/>
    <property type="project" value="TreeGrafter"/>
</dbReference>
<evidence type="ECO:0000256" key="1">
    <source>
        <dbReference type="ARBA" id="ARBA00007447"/>
    </source>
</evidence>
<dbReference type="Proteomes" id="UP000315295">
    <property type="component" value="Unassembled WGS sequence"/>
</dbReference>
<dbReference type="STRING" id="106549.A0A540NJZ2"/>
<dbReference type="SUPFAM" id="SSF50630">
    <property type="entry name" value="Acid proteases"/>
    <property type="match status" value="1"/>
</dbReference>
<dbReference type="GO" id="GO:0006508">
    <property type="term" value="P:proteolysis"/>
    <property type="evidence" value="ECO:0007669"/>
    <property type="project" value="UniProtKB-KW"/>
</dbReference>
<dbReference type="PROSITE" id="PS51767">
    <property type="entry name" value="PEPTIDASE_A1"/>
    <property type="match status" value="1"/>
</dbReference>
<evidence type="ECO:0000256" key="3">
    <source>
        <dbReference type="ARBA" id="ARBA00022801"/>
    </source>
</evidence>